<evidence type="ECO:0000256" key="6">
    <source>
        <dbReference type="ARBA" id="ARBA00016939"/>
    </source>
</evidence>
<gene>
    <name evidence="16" type="ORF">I350_01463</name>
</gene>
<dbReference type="UniPathway" id="UPA00222"/>
<comment type="similarity">
    <text evidence="4">Belongs to the fatty acid desaturase type 1 family.</text>
</comment>
<keyword evidence="7" id="KW-0812">Transmembrane</keyword>
<evidence type="ECO:0000256" key="2">
    <source>
        <dbReference type="ARBA" id="ARBA00004760"/>
    </source>
</evidence>
<dbReference type="Proteomes" id="UP000095149">
    <property type="component" value="Unassembled WGS sequence"/>
</dbReference>
<dbReference type="AlphaFoldDB" id="A0A1E3KCN6"/>
<name>A0A1E3KCN6_9TREE</name>
<comment type="pathway">
    <text evidence="2">Lipid metabolism; sphingolipid metabolism.</text>
</comment>
<dbReference type="GO" id="GO:0016717">
    <property type="term" value="F:oxidoreductase activity, acting on paired donors, with oxidation of a pair of donors resulting in the reduction of molecular oxygen to two molecules of water"/>
    <property type="evidence" value="ECO:0007669"/>
    <property type="project" value="TreeGrafter"/>
</dbReference>
<dbReference type="Gene3D" id="3.10.120.10">
    <property type="entry name" value="Cytochrome b5-like heme/steroid binding domain"/>
    <property type="match status" value="1"/>
</dbReference>
<reference evidence="16 17" key="1">
    <citation type="submission" date="2016-06" db="EMBL/GenBank/DDBJ databases">
        <title>Evolution of pathogenesis and genome organization in the Tremellales.</title>
        <authorList>
            <person name="Cuomo C."/>
            <person name="Litvintseva A."/>
            <person name="Heitman J."/>
            <person name="Chen Y."/>
            <person name="Sun S."/>
            <person name="Springer D."/>
            <person name="Dromer F."/>
            <person name="Young S."/>
            <person name="Zeng Q."/>
            <person name="Chapman S."/>
            <person name="Gujja S."/>
            <person name="Saif S."/>
            <person name="Birren B."/>
        </authorList>
    </citation>
    <scope>NUCLEOTIDE SEQUENCE [LARGE SCALE GENOMIC DNA]</scope>
    <source>
        <strain evidence="16 17">CBS 6273</strain>
    </source>
</reference>
<dbReference type="PANTHER" id="PTHR19353">
    <property type="entry name" value="FATTY ACID DESATURASE 2"/>
    <property type="match status" value="1"/>
</dbReference>
<sequence length="88" mass="9837">MALREKPLLSRSQIAERICQGQQLIICHDRVLNTSPWAPYHPGGALALLHFIGRDATNEIEAYHSGPTLEKMKKFTVGRVELGKGGWK</sequence>
<keyword evidence="14" id="KW-0472">Membrane</keyword>
<dbReference type="EMBL" id="MEKH01000002">
    <property type="protein sequence ID" value="ODO10864.1"/>
    <property type="molecule type" value="Genomic_DNA"/>
</dbReference>
<keyword evidence="12" id="KW-0408">Iron</keyword>
<dbReference type="PANTHER" id="PTHR19353:SF30">
    <property type="entry name" value="DELTA 8-(E)-SPHINGOLIPID DESATURASE"/>
    <property type="match status" value="1"/>
</dbReference>
<evidence type="ECO:0000256" key="12">
    <source>
        <dbReference type="ARBA" id="ARBA00023004"/>
    </source>
</evidence>
<keyword evidence="9" id="KW-0746">Sphingolipid metabolism</keyword>
<evidence type="ECO:0000313" key="16">
    <source>
        <dbReference type="EMBL" id="ODO10864.1"/>
    </source>
</evidence>
<evidence type="ECO:0000256" key="8">
    <source>
        <dbReference type="ARBA" id="ARBA00022723"/>
    </source>
</evidence>
<dbReference type="PROSITE" id="PS50255">
    <property type="entry name" value="CYTOCHROME_B5_2"/>
    <property type="match status" value="1"/>
</dbReference>
<comment type="subcellular location">
    <subcellularLocation>
        <location evidence="1">Membrane</location>
        <topology evidence="1">Multi-pass membrane protein</topology>
    </subcellularLocation>
</comment>
<feature type="domain" description="Cytochrome b5 heme-binding" evidence="15">
    <location>
        <begin position="6"/>
        <end position="81"/>
    </location>
</feature>
<dbReference type="GO" id="GO:0016020">
    <property type="term" value="C:membrane"/>
    <property type="evidence" value="ECO:0007669"/>
    <property type="project" value="UniProtKB-SubCell"/>
</dbReference>
<dbReference type="InterPro" id="IPR001199">
    <property type="entry name" value="Cyt_B5-like_heme/steroid-bd"/>
</dbReference>
<dbReference type="SUPFAM" id="SSF55856">
    <property type="entry name" value="Cytochrome b5-like heme/steroid binding domain"/>
    <property type="match status" value="1"/>
</dbReference>
<dbReference type="Pfam" id="PF00173">
    <property type="entry name" value="Cyt-b5"/>
    <property type="match status" value="1"/>
</dbReference>
<evidence type="ECO:0000256" key="11">
    <source>
        <dbReference type="ARBA" id="ARBA00023002"/>
    </source>
</evidence>
<comment type="caution">
    <text evidence="16">The sequence shown here is derived from an EMBL/GenBank/DDBJ whole genome shotgun (WGS) entry which is preliminary data.</text>
</comment>
<accession>A0A1E3KCN6</accession>
<evidence type="ECO:0000256" key="10">
    <source>
        <dbReference type="ARBA" id="ARBA00022989"/>
    </source>
</evidence>
<evidence type="ECO:0000313" key="17">
    <source>
        <dbReference type="Proteomes" id="UP000095149"/>
    </source>
</evidence>
<dbReference type="SMART" id="SM01117">
    <property type="entry name" value="Cyt-b5"/>
    <property type="match status" value="1"/>
</dbReference>
<evidence type="ECO:0000256" key="4">
    <source>
        <dbReference type="ARBA" id="ARBA00009295"/>
    </source>
</evidence>
<evidence type="ECO:0000259" key="15">
    <source>
        <dbReference type="PROSITE" id="PS50255"/>
    </source>
</evidence>
<dbReference type="EC" id="1.14.19.18" evidence="5"/>
<keyword evidence="10" id="KW-1133">Transmembrane helix</keyword>
<proteinExistence type="inferred from homology"/>
<protein>
    <recommendedName>
        <fullName evidence="6">Delta 8-(E)-sphingolipid desaturase</fullName>
        <ecNumber evidence="5">1.14.19.18</ecNumber>
    </recommendedName>
</protein>
<evidence type="ECO:0000256" key="3">
    <source>
        <dbReference type="ARBA" id="ARBA00004991"/>
    </source>
</evidence>
<dbReference type="InterPro" id="IPR036400">
    <property type="entry name" value="Cyt_B5-like_heme/steroid_sf"/>
</dbReference>
<evidence type="ECO:0000256" key="5">
    <source>
        <dbReference type="ARBA" id="ARBA00012019"/>
    </source>
</evidence>
<dbReference type="GO" id="GO:0046872">
    <property type="term" value="F:metal ion binding"/>
    <property type="evidence" value="ECO:0007669"/>
    <property type="project" value="UniProtKB-KW"/>
</dbReference>
<evidence type="ECO:0000256" key="13">
    <source>
        <dbReference type="ARBA" id="ARBA00023098"/>
    </source>
</evidence>
<organism evidence="16 17">
    <name type="scientific">Cryptococcus amylolentus CBS 6273</name>
    <dbReference type="NCBI Taxonomy" id="1296118"/>
    <lineage>
        <taxon>Eukaryota</taxon>
        <taxon>Fungi</taxon>
        <taxon>Dikarya</taxon>
        <taxon>Basidiomycota</taxon>
        <taxon>Agaricomycotina</taxon>
        <taxon>Tremellomycetes</taxon>
        <taxon>Tremellales</taxon>
        <taxon>Cryptococcaceae</taxon>
        <taxon>Cryptococcus</taxon>
    </lineage>
</organism>
<dbReference type="GO" id="GO:0006665">
    <property type="term" value="P:sphingolipid metabolic process"/>
    <property type="evidence" value="ECO:0007669"/>
    <property type="project" value="UniProtKB-UniPathway"/>
</dbReference>
<keyword evidence="13" id="KW-0443">Lipid metabolism</keyword>
<keyword evidence="8" id="KW-0479">Metal-binding</keyword>
<keyword evidence="11" id="KW-0560">Oxidoreductase</keyword>
<dbReference type="InterPro" id="IPR012171">
    <property type="entry name" value="Fatty_acid_desaturase"/>
</dbReference>
<evidence type="ECO:0000256" key="1">
    <source>
        <dbReference type="ARBA" id="ARBA00004141"/>
    </source>
</evidence>
<evidence type="ECO:0000256" key="7">
    <source>
        <dbReference type="ARBA" id="ARBA00022692"/>
    </source>
</evidence>
<evidence type="ECO:0000256" key="14">
    <source>
        <dbReference type="ARBA" id="ARBA00023136"/>
    </source>
</evidence>
<comment type="pathway">
    <text evidence="3">Sphingolipid metabolism.</text>
</comment>
<evidence type="ECO:0000256" key="9">
    <source>
        <dbReference type="ARBA" id="ARBA00022919"/>
    </source>
</evidence>